<organism evidence="4 5">
    <name type="scientific">Liquidambar formosana</name>
    <name type="common">Formosan gum</name>
    <dbReference type="NCBI Taxonomy" id="63359"/>
    <lineage>
        <taxon>Eukaryota</taxon>
        <taxon>Viridiplantae</taxon>
        <taxon>Streptophyta</taxon>
        <taxon>Embryophyta</taxon>
        <taxon>Tracheophyta</taxon>
        <taxon>Spermatophyta</taxon>
        <taxon>Magnoliopsida</taxon>
        <taxon>eudicotyledons</taxon>
        <taxon>Gunneridae</taxon>
        <taxon>Pentapetalae</taxon>
        <taxon>Saxifragales</taxon>
        <taxon>Altingiaceae</taxon>
        <taxon>Liquidambar</taxon>
    </lineage>
</organism>
<protein>
    <recommendedName>
        <fullName evidence="3">FAF domain-containing protein</fullName>
    </recommendedName>
</protein>
<proteinExistence type="inferred from homology"/>
<gene>
    <name evidence="4" type="ORF">L1049_020591</name>
</gene>
<name>A0AAP0X647_LIQFO</name>
<evidence type="ECO:0000313" key="4">
    <source>
        <dbReference type="EMBL" id="KAK9292616.1"/>
    </source>
</evidence>
<dbReference type="InterPro" id="IPR021410">
    <property type="entry name" value="FAF"/>
</dbReference>
<evidence type="ECO:0000256" key="1">
    <source>
        <dbReference type="ARBA" id="ARBA00008690"/>
    </source>
</evidence>
<comment type="caution">
    <text evidence="4">The sequence shown here is derived from an EMBL/GenBank/DDBJ whole genome shotgun (WGS) entry which is preliminary data.</text>
</comment>
<dbReference type="Pfam" id="PF11250">
    <property type="entry name" value="FAF"/>
    <property type="match status" value="1"/>
</dbReference>
<sequence>MMTFCKKSVHSLLTLSTSKDNGTIISPCRSRNLPSPVDGLSLIAVARDAHRPANVVESSVVKSRPTTTTSTSTSTLFPITAAVKKDAGGIGFIDDVGGEVNGLMSCTESLGFESSDERRTDEQIDEMNGDSGEFCSTTRSTTAERPRRKKKLVRREAKKFPPPISWLNQNGQPSFFLRAVRKDGRLELSEVRIDRPEILRASRQDGRLRLHLICDDNIETEDVKEEEQEEEEEEEEDVEEKVEQEKEEKIEEDKIGEWVFPDTNRSGGDGFRWCHELINHHHNHHSNLQVWSQPCVTTR</sequence>
<feature type="compositionally biased region" description="Acidic residues" evidence="2">
    <location>
        <begin position="220"/>
        <end position="240"/>
    </location>
</feature>
<feature type="region of interest" description="Disordered" evidence="2">
    <location>
        <begin position="126"/>
        <end position="155"/>
    </location>
</feature>
<reference evidence="4 5" key="1">
    <citation type="journal article" date="2024" name="Plant J.">
        <title>Genome sequences and population genomics reveal climatic adaptation and genomic divergence between two closely related sweetgum species.</title>
        <authorList>
            <person name="Xu W.Q."/>
            <person name="Ren C.Q."/>
            <person name="Zhang X.Y."/>
            <person name="Comes H.P."/>
            <person name="Liu X.H."/>
            <person name="Li Y.G."/>
            <person name="Kettle C.J."/>
            <person name="Jalonen R."/>
            <person name="Gaisberger H."/>
            <person name="Ma Y.Z."/>
            <person name="Qiu Y.X."/>
        </authorList>
    </citation>
    <scope>NUCLEOTIDE SEQUENCE [LARGE SCALE GENOMIC DNA]</scope>
    <source>
        <strain evidence="4">Hangzhou</strain>
    </source>
</reference>
<accession>A0AAP0X647</accession>
<feature type="domain" description="FAF" evidence="3">
    <location>
        <begin position="159"/>
        <end position="212"/>
    </location>
</feature>
<dbReference type="AlphaFoldDB" id="A0AAP0X647"/>
<dbReference type="PANTHER" id="PTHR33155:SF27">
    <property type="entry name" value="FANTASTIC FOUR-LIKE PROTEIN (DUF3049)"/>
    <property type="match status" value="1"/>
</dbReference>
<keyword evidence="5" id="KW-1185">Reference proteome</keyword>
<feature type="compositionally biased region" description="Polar residues" evidence="2">
    <location>
        <begin position="134"/>
        <end position="143"/>
    </location>
</feature>
<comment type="similarity">
    <text evidence="1">Belongs to the fantastic four family.</text>
</comment>
<evidence type="ECO:0000256" key="2">
    <source>
        <dbReference type="SAM" id="MobiDB-lite"/>
    </source>
</evidence>
<evidence type="ECO:0000259" key="3">
    <source>
        <dbReference type="Pfam" id="PF11250"/>
    </source>
</evidence>
<evidence type="ECO:0000313" key="5">
    <source>
        <dbReference type="Proteomes" id="UP001415857"/>
    </source>
</evidence>
<dbReference type="Proteomes" id="UP001415857">
    <property type="component" value="Unassembled WGS sequence"/>
</dbReference>
<dbReference type="InterPro" id="IPR046431">
    <property type="entry name" value="FAF_dom"/>
</dbReference>
<feature type="region of interest" description="Disordered" evidence="2">
    <location>
        <begin position="220"/>
        <end position="262"/>
    </location>
</feature>
<dbReference type="PANTHER" id="PTHR33155">
    <property type="entry name" value="FANTASTIC FOUR-LIKE PROTEIN (DUF3049)"/>
    <property type="match status" value="1"/>
</dbReference>
<feature type="compositionally biased region" description="Basic and acidic residues" evidence="2">
    <location>
        <begin position="241"/>
        <end position="256"/>
    </location>
</feature>
<dbReference type="EMBL" id="JBBPBK010000001">
    <property type="protein sequence ID" value="KAK9292616.1"/>
    <property type="molecule type" value="Genomic_DNA"/>
</dbReference>